<feature type="domain" description="ORC1/DEAH AAA+ ATPase" evidence="1">
    <location>
        <begin position="22"/>
        <end position="159"/>
    </location>
</feature>
<dbReference type="GO" id="GO:0016887">
    <property type="term" value="F:ATP hydrolysis activity"/>
    <property type="evidence" value="ECO:0007669"/>
    <property type="project" value="InterPro"/>
</dbReference>
<name>A0A4V6QL29_9LEPT</name>
<dbReference type="EMBL" id="RQEY01000005">
    <property type="protein sequence ID" value="TGK43649.1"/>
    <property type="molecule type" value="Genomic_DNA"/>
</dbReference>
<dbReference type="Gene3D" id="1.20.870.10">
    <property type="entry name" value="Son of sevenless (SoS) protein Chain: S domain 1"/>
    <property type="match status" value="1"/>
</dbReference>
<dbReference type="Pfam" id="PF13401">
    <property type="entry name" value="AAA_22"/>
    <property type="match status" value="1"/>
</dbReference>
<evidence type="ECO:0000313" key="2">
    <source>
        <dbReference type="EMBL" id="TGK43649.1"/>
    </source>
</evidence>
<dbReference type="SUPFAM" id="SSF52540">
    <property type="entry name" value="P-loop containing nucleoside triphosphate hydrolases"/>
    <property type="match status" value="1"/>
</dbReference>
<dbReference type="InterPro" id="IPR049945">
    <property type="entry name" value="AAA_22"/>
</dbReference>
<sequence length="559" mass="65870">MNQNDLVNLLKDKLLSQKSNRLFIDGAWGIGKTRAIQKVEEELNGKKEFIYISLYGLQNITEFRRKLQIEIAARLKYSKKITNNKITKWIIELFTKGFKDSTSKFTGISIDLLELIAIELPKNTVLVIDDVERANDSNFQIELLGTIENIAGEIILIGNIQKIVAQSSRFQESLEKTIDRVYSLDRISDELLNSISFKNLPENIRDQIRFFFNDHNKENIRTFIKMNGFVLELSETIEIQEEITVIACAVINEYYLGHFEIKKRIDYEGENIFKINGSYSSDDFYKKYSISAFRNFHLVRMVVDYLIEGKINKDIYFKKDERDEDSLFIQDLKDSLYGTEENLIRTLNKLKEIIETNQFEFFKTFQKSIVAISWARYNQLEYNIGVISEPELIAGMERIIRFHFEENWNKLKSNTVIEDFFELSPDSLLPHDVFVHNEDLWEIARRLIKEYETRIEESIFKEAIRRQDYKSAKYILRNNQTIISKNFELYDRISQDLRNDPAFLNFLKEITESVIKNDQNLSKILSKKLRDFLDKEKDSLIRHRIEMLIGILNVGGDKD</sequence>
<keyword evidence="2" id="KW-0547">Nucleotide-binding</keyword>
<comment type="caution">
    <text evidence="2">The sequence shown here is derived from an EMBL/GenBank/DDBJ whole genome shotgun (WGS) entry which is preliminary data.</text>
</comment>
<dbReference type="AlphaFoldDB" id="A0A4V6QL29"/>
<dbReference type="GO" id="GO:0005524">
    <property type="term" value="F:ATP binding"/>
    <property type="evidence" value="ECO:0007669"/>
    <property type="project" value="UniProtKB-KW"/>
</dbReference>
<accession>A0A4V6QL29</accession>
<evidence type="ECO:0000313" key="3">
    <source>
        <dbReference type="Proteomes" id="UP000298097"/>
    </source>
</evidence>
<organism evidence="2 3">
    <name type="scientific">Leptospira andrefontaineae</name>
    <dbReference type="NCBI Taxonomy" id="2484976"/>
    <lineage>
        <taxon>Bacteria</taxon>
        <taxon>Pseudomonadati</taxon>
        <taxon>Spirochaetota</taxon>
        <taxon>Spirochaetia</taxon>
        <taxon>Leptospirales</taxon>
        <taxon>Leptospiraceae</taxon>
        <taxon>Leptospira</taxon>
    </lineage>
</organism>
<reference evidence="2" key="1">
    <citation type="journal article" date="2019" name="PLoS Negl. Trop. Dis.">
        <title>Revisiting the worldwide diversity of Leptospira species in the environment.</title>
        <authorList>
            <person name="Vincent A.T."/>
            <person name="Schiettekatte O."/>
            <person name="Bourhy P."/>
            <person name="Veyrier F.J."/>
            <person name="Picardeau M."/>
        </authorList>
    </citation>
    <scope>NUCLEOTIDE SEQUENCE [LARGE SCALE GENOMIC DNA]</scope>
    <source>
        <strain evidence="2">201800301</strain>
    </source>
</reference>
<dbReference type="RefSeq" id="WP_135772734.1">
    <property type="nucleotide sequence ID" value="NZ_RQEY01000005.1"/>
</dbReference>
<dbReference type="InterPro" id="IPR027417">
    <property type="entry name" value="P-loop_NTPase"/>
</dbReference>
<dbReference type="Proteomes" id="UP000298097">
    <property type="component" value="Unassembled WGS sequence"/>
</dbReference>
<proteinExistence type="predicted"/>
<dbReference type="Gene3D" id="3.40.50.300">
    <property type="entry name" value="P-loop containing nucleotide triphosphate hydrolases"/>
    <property type="match status" value="1"/>
</dbReference>
<evidence type="ECO:0000259" key="1">
    <source>
        <dbReference type="Pfam" id="PF13401"/>
    </source>
</evidence>
<gene>
    <name evidence="2" type="ORF">EHO65_03140</name>
</gene>
<dbReference type="OrthoDB" id="88903at2"/>
<keyword evidence="2" id="KW-0067">ATP-binding</keyword>
<protein>
    <submittedName>
        <fullName evidence="2">ATP-binding protein</fullName>
    </submittedName>
</protein>
<keyword evidence="3" id="KW-1185">Reference proteome</keyword>